<organism evidence="9 10">
    <name type="scientific">Clavelina lepadiformis</name>
    <name type="common">Light-bulb sea squirt</name>
    <name type="synonym">Ascidia lepadiformis</name>
    <dbReference type="NCBI Taxonomy" id="159417"/>
    <lineage>
        <taxon>Eukaryota</taxon>
        <taxon>Metazoa</taxon>
        <taxon>Chordata</taxon>
        <taxon>Tunicata</taxon>
        <taxon>Ascidiacea</taxon>
        <taxon>Aplousobranchia</taxon>
        <taxon>Clavelinidae</taxon>
        <taxon>Clavelina</taxon>
    </lineage>
</organism>
<dbReference type="PANTHER" id="PTHR12372">
    <property type="entry name" value="PECANEX"/>
    <property type="match status" value="1"/>
</dbReference>
<feature type="region of interest" description="Disordered" evidence="7">
    <location>
        <begin position="906"/>
        <end position="935"/>
    </location>
</feature>
<sequence>MPVDNVPLLNEYKQEFVAKRIPQTLLGGPNLKLGYSAPFYVYVAQIALWFVPWVISGIFTVSTEVGGLSILLGSILTGVLVGVFVLTLQIVHVVRSFKKSSNPDRRNELTSSQQFRQLLADDDEIFFTSCCSSTTYNFVIPKLRFTPGVILRALFAGVLSGLGYWYTLPSVLNALYGSSVAATVIIYIFSWVAISCAQYPLNVGGIPPEVATFHSVDPYDIASLSRATHVFVFYAFHVVQVYITSYSTVNAVLHILFLFLPLLWLSGLFPPIDSLFLWSLEQLLVFALGGSPMATDARLLTNVILSGSVLIAVSFISSIPALVLFSACFGFLLSTDVVSVVFVLLFKFLSFCSSKFNESDVPHYGGSFSLVAVGWHIVTLAITALVAALAVNYQTQIASNSQIKIAFEILFIILAVLCKLLQDFQRVYVCFRLFRNCFYPNGFANTTGFAKRKKILDGFGYLHLSLTSMLAPLLMVFYLSSHLHDSGTVILPSFVNGLITIHAFRMVWQRSNSALLIFAVFSTIELILTSPTVALGWYETISPGGRLLLLDICIDRSFRLLDNMWFVFVTTITSYADKKQRRKSSAGLVALNILFLPLVITVIVVATAISAPIFPIFTLPLFYVAFPRPSRFWPQTPGEAPASVCSDTAYYLQMAPNLCRALSRGTYLGTYSSLGAQGSDLSSFLARSQDKTFWVQTLEQGYGYASFYVKGLELQETSCHALEATRVDDACEAAFEKPGQASCLRTNPYPFLYSLTPLDTISIDGYSDAKNSLSGIIDYPIAVKQFHSDYVKCVVWLLAHFLRKKRQRETIDIPVIPSGPFERKKAVIITQPSSMGPEAIKKEPVDVRAKSELSFESLEDVLSSQENGVKLNSLKPSRRSARPAPSPSLGSLASILTNNEETAFVSSKAAKERKSCSSAKSTNLPGTVPDSDDDLWDLDSELSDSGFGLSSADARKKTTNDVGGKLPQSNGHLNFSTGWGEIPVSDRDLEPYKQLFDKSWYLHVTSSIDDKSGAGWEEDELMMTCRKLALASYYIIFVQSVPGRDPDLVGASHLCKVYLDNIPWSPGLDWLRQRPDLHQLVVEAHRSGTSYVGSSSLRVSCRFDVISLPSRYAIKMMYDRVVMGTVESAGEEAYDEMVTSLQEYDSDWFIGVEGSRGWEVAVSKGVSSLFSLSYDSNKGEYSSRMLLRRKVETHVTRLSSAAVRGIWSNLSWELLYATNDDEERYSIQAQKDLLRNLTTQAADPPLGYPIYSSPPIYESTLPLPRPSFLEFFQKK</sequence>
<feature type="transmembrane region" description="Helical" evidence="6">
    <location>
        <begin position="558"/>
        <end position="576"/>
    </location>
</feature>
<accession>A0ABP0FDQ9</accession>
<evidence type="ECO:0000256" key="4">
    <source>
        <dbReference type="ARBA" id="ARBA00022989"/>
    </source>
</evidence>
<dbReference type="InterPro" id="IPR039797">
    <property type="entry name" value="Pecanex"/>
</dbReference>
<gene>
    <name evidence="9" type="ORF">CVLEPA_LOCUS7779</name>
</gene>
<dbReference type="EMBL" id="CAWYQH010000046">
    <property type="protein sequence ID" value="CAK8677784.1"/>
    <property type="molecule type" value="Genomic_DNA"/>
</dbReference>
<feature type="transmembrane region" description="Helical" evidence="6">
    <location>
        <begin position="299"/>
        <end position="316"/>
    </location>
</feature>
<reference evidence="9 10" key="1">
    <citation type="submission" date="2024-02" db="EMBL/GenBank/DDBJ databases">
        <authorList>
            <person name="Daric V."/>
            <person name="Darras S."/>
        </authorList>
    </citation>
    <scope>NUCLEOTIDE SEQUENCE [LARGE SCALE GENOMIC DNA]</scope>
</reference>
<feature type="transmembrane region" description="Helical" evidence="6">
    <location>
        <begin position="68"/>
        <end position="91"/>
    </location>
</feature>
<name>A0ABP0FDQ9_CLALP</name>
<comment type="similarity">
    <text evidence="2 6">Belongs to the pecanex family.</text>
</comment>
<feature type="compositionally biased region" description="Polar residues" evidence="7">
    <location>
        <begin position="916"/>
        <end position="925"/>
    </location>
</feature>
<feature type="transmembrane region" description="Helical" evidence="6">
    <location>
        <begin position="515"/>
        <end position="538"/>
    </location>
</feature>
<feature type="transmembrane region" description="Helical" evidence="6">
    <location>
        <begin position="367"/>
        <end position="391"/>
    </location>
</feature>
<feature type="transmembrane region" description="Helical" evidence="6">
    <location>
        <begin position="251"/>
        <end position="269"/>
    </location>
</feature>
<feature type="transmembrane region" description="Helical" evidence="6">
    <location>
        <begin position="322"/>
        <end position="346"/>
    </location>
</feature>
<keyword evidence="4 6" id="KW-1133">Transmembrane helix</keyword>
<proteinExistence type="inferred from homology"/>
<feature type="domain" description="Pecanex C-terminal" evidence="8">
    <location>
        <begin position="1132"/>
        <end position="1254"/>
    </location>
</feature>
<feature type="transmembrane region" description="Helical" evidence="6">
    <location>
        <begin position="39"/>
        <end position="61"/>
    </location>
</feature>
<evidence type="ECO:0000256" key="6">
    <source>
        <dbReference type="RuleBase" id="RU367089"/>
    </source>
</evidence>
<dbReference type="Proteomes" id="UP001642483">
    <property type="component" value="Unassembled WGS sequence"/>
</dbReference>
<comment type="subcellular location">
    <subcellularLocation>
        <location evidence="1 6">Membrane</location>
        <topology evidence="1 6">Multi-pass membrane protein</topology>
    </subcellularLocation>
</comment>
<feature type="transmembrane region" description="Helical" evidence="6">
    <location>
        <begin position="459"/>
        <end position="478"/>
    </location>
</feature>
<dbReference type="Pfam" id="PF05041">
    <property type="entry name" value="Pecanex_C"/>
    <property type="match status" value="1"/>
</dbReference>
<feature type="transmembrane region" description="Helical" evidence="6">
    <location>
        <begin position="221"/>
        <end position="239"/>
    </location>
</feature>
<protein>
    <recommendedName>
        <fullName evidence="6">Pecanex-like protein</fullName>
    </recommendedName>
</protein>
<evidence type="ECO:0000313" key="9">
    <source>
        <dbReference type="EMBL" id="CAK8677784.1"/>
    </source>
</evidence>
<evidence type="ECO:0000256" key="1">
    <source>
        <dbReference type="ARBA" id="ARBA00004141"/>
    </source>
</evidence>
<comment type="caution">
    <text evidence="9">The sequence shown here is derived from an EMBL/GenBank/DDBJ whole genome shotgun (WGS) entry which is preliminary data.</text>
</comment>
<evidence type="ECO:0000256" key="3">
    <source>
        <dbReference type="ARBA" id="ARBA00022692"/>
    </source>
</evidence>
<dbReference type="InterPro" id="IPR007735">
    <property type="entry name" value="Pecanex_C"/>
</dbReference>
<evidence type="ECO:0000256" key="5">
    <source>
        <dbReference type="ARBA" id="ARBA00023136"/>
    </source>
</evidence>
<feature type="region of interest" description="Disordered" evidence="7">
    <location>
        <begin position="869"/>
        <end position="892"/>
    </location>
</feature>
<feature type="transmembrane region" description="Helical" evidence="6">
    <location>
        <begin position="490"/>
        <end position="508"/>
    </location>
</feature>
<evidence type="ECO:0000313" key="10">
    <source>
        <dbReference type="Proteomes" id="UP001642483"/>
    </source>
</evidence>
<evidence type="ECO:0000256" key="7">
    <source>
        <dbReference type="SAM" id="MobiDB-lite"/>
    </source>
</evidence>
<feature type="transmembrane region" description="Helical" evidence="6">
    <location>
        <begin position="149"/>
        <end position="168"/>
    </location>
</feature>
<keyword evidence="5 6" id="KW-0472">Membrane</keyword>
<dbReference type="PANTHER" id="PTHR12372:SF6">
    <property type="entry name" value="PECANEX-LIKE PROTEIN 4"/>
    <property type="match status" value="1"/>
</dbReference>
<feature type="transmembrane region" description="Helical" evidence="6">
    <location>
        <begin position="180"/>
        <end position="201"/>
    </location>
</feature>
<evidence type="ECO:0000256" key="2">
    <source>
        <dbReference type="ARBA" id="ARBA00010170"/>
    </source>
</evidence>
<keyword evidence="3 6" id="KW-0812">Transmembrane</keyword>
<evidence type="ECO:0000259" key="8">
    <source>
        <dbReference type="Pfam" id="PF05041"/>
    </source>
</evidence>
<feature type="transmembrane region" description="Helical" evidence="6">
    <location>
        <begin position="588"/>
        <end position="614"/>
    </location>
</feature>
<keyword evidence="10" id="KW-1185">Reference proteome</keyword>